<gene>
    <name evidence="3" type="ordered locus">STHERM_c10930</name>
</gene>
<feature type="region of interest" description="Disordered" evidence="1">
    <location>
        <begin position="1"/>
        <end position="21"/>
    </location>
</feature>
<dbReference type="PaxDb" id="665571-STHERM_c10930"/>
<dbReference type="KEGG" id="sta:STHERM_c10930"/>
<keyword evidence="2" id="KW-0472">Membrane</keyword>
<sequence length="242" mass="27153">MNSSTYETIARKTSPPERGKKRRRAGEWTLLLFLLGVYAGCGLETGVILNPIESGHLLYPGEDTKTGFRYDGENSVYEAYFKGVELYYKFYASDISDRQTFFVDDASFTSDKEDIEDILYNPVSSLTSKGYRRVYAEGSEELPLIPFGYPDGTYTVTITVDTSNSISRFDVITGKETKTSTIIRTVENDEPFSSADRDDIDVPDSGTHVYLVFVAVCFGVDDELNNLYSAARVLYPIKVEVQ</sequence>
<evidence type="ECO:0000313" key="4">
    <source>
        <dbReference type="Proteomes" id="UP000001296"/>
    </source>
</evidence>
<feature type="transmembrane region" description="Helical" evidence="2">
    <location>
        <begin position="28"/>
        <end position="49"/>
    </location>
</feature>
<evidence type="ECO:0000256" key="1">
    <source>
        <dbReference type="SAM" id="MobiDB-lite"/>
    </source>
</evidence>
<dbReference type="HOGENOM" id="CLU_1151237_0_0_12"/>
<protein>
    <submittedName>
        <fullName evidence="3">Uncharacterized protein</fullName>
    </submittedName>
</protein>
<accession>E0RSQ1</accession>
<organism evidence="3 4">
    <name type="scientific">Winmispira thermophila (strain ATCC 49972 / DSM 6192 / RI 19.B1)</name>
    <name type="common">Spirochaeta thermophila</name>
    <dbReference type="NCBI Taxonomy" id="665571"/>
    <lineage>
        <taxon>Bacteria</taxon>
        <taxon>Pseudomonadati</taxon>
        <taxon>Spirochaetota</taxon>
        <taxon>Spirochaetia</taxon>
        <taxon>Winmispirales</taxon>
        <taxon>Winmispiraceae</taxon>
        <taxon>Winmispira</taxon>
    </lineage>
</organism>
<reference evidence="3 4" key="2">
    <citation type="journal article" date="2010" name="J. Bacteriol.">
        <title>Genome sequence of the polysaccharide-degrading, thermophilic anaerobe Spirochaeta thermophila DSM 6192.</title>
        <authorList>
            <person name="Angelov A."/>
            <person name="Liebl S."/>
            <person name="Ballschmiter M."/>
            <person name="Bomeke M."/>
            <person name="Lehmann R."/>
            <person name="Liesegang H."/>
            <person name="Daniel R."/>
            <person name="Liebl W."/>
        </authorList>
    </citation>
    <scope>NUCLEOTIDE SEQUENCE [LARGE SCALE GENOMIC DNA]</scope>
    <source>
        <strain evidence="4">ATCC 49972 / DSM 6192 / RI 19.B1</strain>
    </source>
</reference>
<dbReference type="Proteomes" id="UP000001296">
    <property type="component" value="Chromosome"/>
</dbReference>
<proteinExistence type="predicted"/>
<evidence type="ECO:0000313" key="3">
    <source>
        <dbReference type="EMBL" id="ADN02038.1"/>
    </source>
</evidence>
<keyword evidence="2" id="KW-1133">Transmembrane helix</keyword>
<dbReference type="RefSeq" id="WP_013313879.1">
    <property type="nucleotide sequence ID" value="NC_014484.1"/>
</dbReference>
<dbReference type="AlphaFoldDB" id="E0RSQ1"/>
<reference key="1">
    <citation type="submission" date="2009-08" db="EMBL/GenBank/DDBJ databases">
        <title>The genome sequence of Spirochaeta thermophila DSM6192.</title>
        <authorList>
            <person name="Angelov A."/>
            <person name="Mientus M."/>
            <person name="Wittenberg S."/>
            <person name="Lehmann R."/>
            <person name="Liesegang H."/>
            <person name="Daniel R."/>
            <person name="Liebl W."/>
        </authorList>
    </citation>
    <scope>NUCLEOTIDE SEQUENCE</scope>
    <source>
        <strain>DSM 6192</strain>
    </source>
</reference>
<keyword evidence="2" id="KW-0812">Transmembrane</keyword>
<name>E0RSQ1_WINT6</name>
<evidence type="ECO:0000256" key="2">
    <source>
        <dbReference type="SAM" id="Phobius"/>
    </source>
</evidence>
<dbReference type="EMBL" id="CP001698">
    <property type="protein sequence ID" value="ADN02038.1"/>
    <property type="molecule type" value="Genomic_DNA"/>
</dbReference>